<organism evidence="9 10">
    <name type="scientific">Ruminococcus gauvreauii</name>
    <dbReference type="NCBI Taxonomy" id="438033"/>
    <lineage>
        <taxon>Bacteria</taxon>
        <taxon>Bacillati</taxon>
        <taxon>Bacillota</taxon>
        <taxon>Clostridia</taxon>
        <taxon>Eubacteriales</taxon>
        <taxon>Oscillospiraceae</taxon>
        <taxon>Ruminococcus</taxon>
    </lineage>
</organism>
<dbReference type="EMBL" id="CP102290">
    <property type="protein sequence ID" value="UWP58328.1"/>
    <property type="molecule type" value="Genomic_DNA"/>
</dbReference>
<dbReference type="EC" id="6.3.1.20" evidence="3"/>
<evidence type="ECO:0000256" key="5">
    <source>
        <dbReference type="ARBA" id="ARBA00022741"/>
    </source>
</evidence>
<dbReference type="SUPFAM" id="SSF82649">
    <property type="entry name" value="SufE/NifU"/>
    <property type="match status" value="1"/>
</dbReference>
<reference evidence="9" key="1">
    <citation type="journal article" date="2022" name="Cell">
        <title>Design, construction, and in vivo augmentation of a complex gut microbiome.</title>
        <authorList>
            <person name="Cheng A.G."/>
            <person name="Ho P.Y."/>
            <person name="Aranda-Diaz A."/>
            <person name="Jain S."/>
            <person name="Yu F.B."/>
            <person name="Meng X."/>
            <person name="Wang M."/>
            <person name="Iakiviak M."/>
            <person name="Nagashima K."/>
            <person name="Zhao A."/>
            <person name="Murugkar P."/>
            <person name="Patil A."/>
            <person name="Atabakhsh K."/>
            <person name="Weakley A."/>
            <person name="Yan J."/>
            <person name="Brumbaugh A.R."/>
            <person name="Higginbottom S."/>
            <person name="Dimas A."/>
            <person name="Shiver A.L."/>
            <person name="Deutschbauer A."/>
            <person name="Neff N."/>
            <person name="Sonnenburg J.L."/>
            <person name="Huang K.C."/>
            <person name="Fischbach M.A."/>
        </authorList>
    </citation>
    <scope>NUCLEOTIDE SEQUENCE</scope>
    <source>
        <strain evidence="9">DSM 19829</strain>
    </source>
</reference>
<accession>A0ABY5VE98</accession>
<comment type="pathway">
    <text evidence="1">Protein modification; protein lipoylation via exogenous pathway; protein N(6)-(lipoyl)lysine from lipoate: step 2/2.</text>
</comment>
<dbReference type="InterPro" id="IPR004562">
    <property type="entry name" value="LipoylTrfase_LipoateP_Ligase"/>
</dbReference>
<dbReference type="PANTHER" id="PTHR12561:SF3">
    <property type="entry name" value="LIPOYLTRANSFERASE 1, MITOCHONDRIAL"/>
    <property type="match status" value="1"/>
</dbReference>
<evidence type="ECO:0000256" key="3">
    <source>
        <dbReference type="ARBA" id="ARBA00012367"/>
    </source>
</evidence>
<dbReference type="CDD" id="cd16443">
    <property type="entry name" value="LplA"/>
    <property type="match status" value="1"/>
</dbReference>
<dbReference type="SUPFAM" id="SSF55681">
    <property type="entry name" value="Class II aaRS and biotin synthetases"/>
    <property type="match status" value="1"/>
</dbReference>
<evidence type="ECO:0000259" key="8">
    <source>
        <dbReference type="PROSITE" id="PS51733"/>
    </source>
</evidence>
<sequence>MIRQAKYFVSDGTEPCRNLAIEEYLLHMTEEGSCILYLWRNRHTVVIGRNQNCWKECKLDLLEEEGGTFVRRCSGGGAVYHDLGNLNFTFLTTKSDYHLEKQMQVVLEAVNSFGLHARAEGRNDLVINGRKFSGNAFVEEHDRCCHHGTIMVQVDLERLSRYLKVSLKKIQSKGIDSVKARVVNLTDLNSQITVDSLQAALLEAFGRVYGLTPLRIEELDEAEIQKISQKYQSDQWKYNRFDEIGCAMEERYLWGGITLEYLIHDAVITECRAYSDAMDADFIPRIQNALTGCEFRKEAMIFRVVNIDTETEGRQRMKDDVIKMIRKNM</sequence>
<keyword evidence="4 9" id="KW-0436">Ligase</keyword>
<dbReference type="Gene3D" id="3.30.930.10">
    <property type="entry name" value="Bira Bifunctional Protein, Domain 2"/>
    <property type="match status" value="1"/>
</dbReference>
<keyword evidence="10" id="KW-1185">Reference proteome</keyword>
<dbReference type="InterPro" id="IPR004143">
    <property type="entry name" value="BPL_LPL_catalytic"/>
</dbReference>
<evidence type="ECO:0000256" key="7">
    <source>
        <dbReference type="ARBA" id="ARBA00048037"/>
    </source>
</evidence>
<dbReference type="NCBIfam" id="TIGR00545">
    <property type="entry name" value="lipoyltrans"/>
    <property type="match status" value="1"/>
</dbReference>
<dbReference type="GO" id="GO:0016979">
    <property type="term" value="F:lipoate-protein ligase activity"/>
    <property type="evidence" value="ECO:0007669"/>
    <property type="project" value="UniProtKB-EC"/>
</dbReference>
<proteinExistence type="predicted"/>
<evidence type="ECO:0000256" key="1">
    <source>
        <dbReference type="ARBA" id="ARBA00005085"/>
    </source>
</evidence>
<dbReference type="PROSITE" id="PS51733">
    <property type="entry name" value="BPL_LPL_CATALYTIC"/>
    <property type="match status" value="1"/>
</dbReference>
<gene>
    <name evidence="9" type="ORF">NQ502_13170</name>
</gene>
<dbReference type="RefSeq" id="WP_028529432.1">
    <property type="nucleotide sequence ID" value="NZ_CABLBR010000024.1"/>
</dbReference>
<evidence type="ECO:0000256" key="2">
    <source>
        <dbReference type="ARBA" id="ARBA00005124"/>
    </source>
</evidence>
<evidence type="ECO:0000313" key="10">
    <source>
        <dbReference type="Proteomes" id="UP001060164"/>
    </source>
</evidence>
<comment type="catalytic activity">
    <reaction evidence="7">
        <text>L-lysyl-[lipoyl-carrier protein] + (R)-lipoate + ATP = N(6)-[(R)-lipoyl]-L-lysyl-[lipoyl-carrier protein] + AMP + diphosphate + H(+)</text>
        <dbReference type="Rhea" id="RHEA:49288"/>
        <dbReference type="Rhea" id="RHEA-COMP:10500"/>
        <dbReference type="Rhea" id="RHEA-COMP:10502"/>
        <dbReference type="ChEBI" id="CHEBI:15378"/>
        <dbReference type="ChEBI" id="CHEBI:29969"/>
        <dbReference type="ChEBI" id="CHEBI:30616"/>
        <dbReference type="ChEBI" id="CHEBI:33019"/>
        <dbReference type="ChEBI" id="CHEBI:83088"/>
        <dbReference type="ChEBI" id="CHEBI:83099"/>
        <dbReference type="ChEBI" id="CHEBI:456215"/>
        <dbReference type="EC" id="6.3.1.20"/>
    </reaction>
</comment>
<protein>
    <recommendedName>
        <fullName evidence="3">lipoate--protein ligase</fullName>
        <ecNumber evidence="3">6.3.1.20</ecNumber>
    </recommendedName>
</protein>
<comment type="pathway">
    <text evidence="2">Protein modification; protein lipoylation via exogenous pathway; protein N(6)-(lipoyl)lysine from lipoate: step 1/2.</text>
</comment>
<keyword evidence="6" id="KW-0067">ATP-binding</keyword>
<name>A0ABY5VE98_9FIRM</name>
<dbReference type="Gene3D" id="3.30.390.50">
    <property type="entry name" value="CO dehydrogenase flavoprotein, C-terminal domain"/>
    <property type="match status" value="1"/>
</dbReference>
<dbReference type="PANTHER" id="PTHR12561">
    <property type="entry name" value="LIPOATE-PROTEIN LIGASE"/>
    <property type="match status" value="1"/>
</dbReference>
<keyword evidence="5" id="KW-0547">Nucleotide-binding</keyword>
<dbReference type="InterPro" id="IPR045864">
    <property type="entry name" value="aa-tRNA-synth_II/BPL/LPL"/>
</dbReference>
<feature type="domain" description="BPL/LPL catalytic" evidence="8">
    <location>
        <begin position="30"/>
        <end position="213"/>
    </location>
</feature>
<evidence type="ECO:0000313" key="9">
    <source>
        <dbReference type="EMBL" id="UWP58328.1"/>
    </source>
</evidence>
<dbReference type="Proteomes" id="UP001060164">
    <property type="component" value="Chromosome"/>
</dbReference>
<dbReference type="Pfam" id="PF10437">
    <property type="entry name" value="Lip_prot_lig_C"/>
    <property type="match status" value="1"/>
</dbReference>
<dbReference type="InterPro" id="IPR019491">
    <property type="entry name" value="Lipoate_protein_ligase_C"/>
</dbReference>
<evidence type="ECO:0000256" key="4">
    <source>
        <dbReference type="ARBA" id="ARBA00022598"/>
    </source>
</evidence>
<dbReference type="Pfam" id="PF21948">
    <property type="entry name" value="LplA-B_cat"/>
    <property type="match status" value="1"/>
</dbReference>
<evidence type="ECO:0000256" key="6">
    <source>
        <dbReference type="ARBA" id="ARBA00022840"/>
    </source>
</evidence>